<evidence type="ECO:0000256" key="2">
    <source>
        <dbReference type="SAM" id="SignalP"/>
    </source>
</evidence>
<dbReference type="EMBL" id="JACCHJ010000001">
    <property type="protein sequence ID" value="NYK09340.1"/>
    <property type="molecule type" value="Genomic_DNA"/>
</dbReference>
<feature type="region of interest" description="Disordered" evidence="1">
    <location>
        <begin position="236"/>
        <end position="262"/>
    </location>
</feature>
<gene>
    <name evidence="3" type="ORF">HNR14_001221</name>
</gene>
<evidence type="ECO:0000313" key="3">
    <source>
        <dbReference type="EMBL" id="NYK09340.1"/>
    </source>
</evidence>
<keyword evidence="4" id="KW-1185">Reference proteome</keyword>
<dbReference type="RefSeq" id="WP_179700322.1">
    <property type="nucleotide sequence ID" value="NZ_BAAAHA010000003.1"/>
</dbReference>
<sequence length="262" mass="26051">MLSTTKVRAASVLGAVAVAGALSLSAVPANAAGAEISLASSTFTIGDWGSGLAVTGSGFDLDADVTVSLVDVESTGPTVLDSIITESDDAGAILLDWTPTANAMTADYDNGYLAVVATDGSGNLAAEVPLTLFAPEGIWTDAATITTAELADENVGAIVWAGGYTPGESVTTTIVYNGYTFEHTDPADRFGGIAFSWSLVGGTVEAGTIDFTVVGADSKLSQSISVAVTGPTIELGGAPDDEVTPVQVSPAGGAVTSPRVAG</sequence>
<evidence type="ECO:0000256" key="1">
    <source>
        <dbReference type="SAM" id="MobiDB-lite"/>
    </source>
</evidence>
<organism evidence="3 4">
    <name type="scientific">Leifsonia naganoensis</name>
    <dbReference type="NCBI Taxonomy" id="150025"/>
    <lineage>
        <taxon>Bacteria</taxon>
        <taxon>Bacillati</taxon>
        <taxon>Actinomycetota</taxon>
        <taxon>Actinomycetes</taxon>
        <taxon>Micrococcales</taxon>
        <taxon>Microbacteriaceae</taxon>
        <taxon>Leifsonia</taxon>
    </lineage>
</organism>
<accession>A0A853DTE3</accession>
<protein>
    <submittedName>
        <fullName evidence="3">Uncharacterized protein</fullName>
    </submittedName>
</protein>
<reference evidence="3 4" key="1">
    <citation type="submission" date="2020-07" db="EMBL/GenBank/DDBJ databases">
        <title>Sequencing the genomes of 1000 actinobacteria strains.</title>
        <authorList>
            <person name="Klenk H.-P."/>
        </authorList>
    </citation>
    <scope>NUCLEOTIDE SEQUENCE [LARGE SCALE GENOMIC DNA]</scope>
    <source>
        <strain evidence="3 4">DSM 15166</strain>
    </source>
</reference>
<feature type="chain" id="PRO_5032697516" evidence="2">
    <location>
        <begin position="32"/>
        <end position="262"/>
    </location>
</feature>
<comment type="caution">
    <text evidence="3">The sequence shown here is derived from an EMBL/GenBank/DDBJ whole genome shotgun (WGS) entry which is preliminary data.</text>
</comment>
<dbReference type="Proteomes" id="UP000521075">
    <property type="component" value="Unassembled WGS sequence"/>
</dbReference>
<dbReference type="AlphaFoldDB" id="A0A853DTE3"/>
<keyword evidence="2" id="KW-0732">Signal</keyword>
<name>A0A853DTE3_9MICO</name>
<proteinExistence type="predicted"/>
<evidence type="ECO:0000313" key="4">
    <source>
        <dbReference type="Proteomes" id="UP000521075"/>
    </source>
</evidence>
<feature type="signal peptide" evidence="2">
    <location>
        <begin position="1"/>
        <end position="31"/>
    </location>
</feature>